<reference evidence="1 2" key="1">
    <citation type="submission" date="2018-03" db="EMBL/GenBank/DDBJ databases">
        <title>Genomic Encyclopedia of Archaeal and Bacterial Type Strains, Phase II (KMG-II): from individual species to whole genera.</title>
        <authorList>
            <person name="Goeker M."/>
        </authorList>
    </citation>
    <scope>NUCLEOTIDE SEQUENCE [LARGE SCALE GENOMIC DNA]</scope>
    <source>
        <strain evidence="1 2">DSM 100673</strain>
    </source>
</reference>
<gene>
    <name evidence="1" type="ORF">CLV88_10254</name>
</gene>
<dbReference type="Proteomes" id="UP000240418">
    <property type="component" value="Unassembled WGS sequence"/>
</dbReference>
<proteinExistence type="predicted"/>
<accession>A0A2P8FGV9</accession>
<evidence type="ECO:0000313" key="2">
    <source>
        <dbReference type="Proteomes" id="UP000240418"/>
    </source>
</evidence>
<name>A0A2P8FGV9_9RHOB</name>
<keyword evidence="2" id="KW-1185">Reference proteome</keyword>
<dbReference type="AlphaFoldDB" id="A0A2P8FGV9"/>
<protein>
    <submittedName>
        <fullName evidence="1">Uncharacterized protein</fullName>
    </submittedName>
</protein>
<comment type="caution">
    <text evidence="1">The sequence shown here is derived from an EMBL/GenBank/DDBJ whole genome shotgun (WGS) entry which is preliminary data.</text>
</comment>
<dbReference type="RefSeq" id="WP_165798802.1">
    <property type="nucleotide sequence ID" value="NZ_PYGJ01000002.1"/>
</dbReference>
<dbReference type="EMBL" id="PYGJ01000002">
    <property type="protein sequence ID" value="PSL20935.1"/>
    <property type="molecule type" value="Genomic_DNA"/>
</dbReference>
<sequence length="52" mass="5868">MIEVATNTRTAQAYRAAHAERSAVFVAIFGWIFRKRHVPLSRVALTEPPRCA</sequence>
<evidence type="ECO:0000313" key="1">
    <source>
        <dbReference type="EMBL" id="PSL20935.1"/>
    </source>
</evidence>
<organism evidence="1 2">
    <name type="scientific">Shimia abyssi</name>
    <dbReference type="NCBI Taxonomy" id="1662395"/>
    <lineage>
        <taxon>Bacteria</taxon>
        <taxon>Pseudomonadati</taxon>
        <taxon>Pseudomonadota</taxon>
        <taxon>Alphaproteobacteria</taxon>
        <taxon>Rhodobacterales</taxon>
        <taxon>Roseobacteraceae</taxon>
    </lineage>
</organism>